<dbReference type="Proteomes" id="UP000324159">
    <property type="component" value="Unassembled WGS sequence"/>
</dbReference>
<reference evidence="1 2" key="1">
    <citation type="submission" date="2019-07" db="EMBL/GenBank/DDBJ databases">
        <title>Genomic Encyclopedia of Type Strains, Phase IV (KMG-IV): sequencing the most valuable type-strain genomes for metagenomic binning, comparative biology and taxonomic classification.</title>
        <authorList>
            <person name="Goeker M."/>
        </authorList>
    </citation>
    <scope>NUCLEOTIDE SEQUENCE [LARGE SCALE GENOMIC DNA]</scope>
    <source>
        <strain evidence="1 2">SS015</strain>
    </source>
</reference>
<accession>A0A5D3WIF6</accession>
<sequence length="80" mass="8787">MSDAIEELMNAVTRLSNEEKKEFILRALPELGREAIKDPGFLPRLLPVILGLIRESGFDLNQLLQLANMLGGTAPTPGQD</sequence>
<dbReference type="RefSeq" id="WP_148896450.1">
    <property type="nucleotide sequence ID" value="NZ_VNIB01000010.1"/>
</dbReference>
<name>A0A5D3WIF6_9BACT</name>
<keyword evidence="2" id="KW-1185">Reference proteome</keyword>
<organism evidence="1 2">
    <name type="scientific">Geothermobacter ehrlichii</name>
    <dbReference type="NCBI Taxonomy" id="213224"/>
    <lineage>
        <taxon>Bacteria</taxon>
        <taxon>Pseudomonadati</taxon>
        <taxon>Thermodesulfobacteriota</taxon>
        <taxon>Desulfuromonadia</taxon>
        <taxon>Desulfuromonadales</taxon>
        <taxon>Geothermobacteraceae</taxon>
        <taxon>Geothermobacter</taxon>
    </lineage>
</organism>
<protein>
    <submittedName>
        <fullName evidence="1">Uncharacterized protein</fullName>
    </submittedName>
</protein>
<proteinExistence type="predicted"/>
<evidence type="ECO:0000313" key="1">
    <source>
        <dbReference type="EMBL" id="TYO97553.1"/>
    </source>
</evidence>
<gene>
    <name evidence="1" type="ORF">EDC39_11093</name>
</gene>
<dbReference type="EMBL" id="VNIB01000010">
    <property type="protein sequence ID" value="TYO97553.1"/>
    <property type="molecule type" value="Genomic_DNA"/>
</dbReference>
<evidence type="ECO:0000313" key="2">
    <source>
        <dbReference type="Proteomes" id="UP000324159"/>
    </source>
</evidence>
<dbReference type="AlphaFoldDB" id="A0A5D3WIF6"/>
<comment type="caution">
    <text evidence="1">The sequence shown here is derived from an EMBL/GenBank/DDBJ whole genome shotgun (WGS) entry which is preliminary data.</text>
</comment>
<dbReference type="OrthoDB" id="5402372at2"/>